<dbReference type="PANTHER" id="PTHR12674">
    <property type="entry name" value="PREFOLDIN SUBUNIT 5"/>
    <property type="match status" value="1"/>
</dbReference>
<dbReference type="GO" id="GO:0016272">
    <property type="term" value="C:prefoldin complex"/>
    <property type="evidence" value="ECO:0007669"/>
    <property type="project" value="InterPro"/>
</dbReference>
<dbReference type="Pfam" id="PF02996">
    <property type="entry name" value="Prefoldin"/>
    <property type="match status" value="1"/>
</dbReference>
<dbReference type="STRING" id="329046.A0A1Y1ZZI7"/>
<dbReference type="GO" id="GO:1990113">
    <property type="term" value="P:RNA polymerase I assembly"/>
    <property type="evidence" value="ECO:0007669"/>
    <property type="project" value="TreeGrafter"/>
</dbReference>
<dbReference type="InterPro" id="IPR011599">
    <property type="entry name" value="PFD_alpha_archaea"/>
</dbReference>
<comment type="similarity">
    <text evidence="1">Belongs to the prefoldin subunit alpha family.</text>
</comment>
<dbReference type="EMBL" id="MCGO01000310">
    <property type="protein sequence ID" value="ORY15646.1"/>
    <property type="molecule type" value="Genomic_DNA"/>
</dbReference>
<dbReference type="Gene3D" id="1.10.287.370">
    <property type="match status" value="1"/>
</dbReference>
<dbReference type="CDD" id="cd23157">
    <property type="entry name" value="Prefoldin_5"/>
    <property type="match status" value="1"/>
</dbReference>
<keyword evidence="2" id="KW-0143">Chaperone</keyword>
<dbReference type="InterPro" id="IPR009053">
    <property type="entry name" value="Prefoldin"/>
</dbReference>
<dbReference type="NCBIfam" id="TIGR00293">
    <property type="entry name" value="prefoldin subunit alpha"/>
    <property type="match status" value="1"/>
</dbReference>
<feature type="coiled-coil region" evidence="3">
    <location>
        <begin position="14"/>
        <end position="41"/>
    </location>
</feature>
<dbReference type="AlphaFoldDB" id="A0A1Y1ZZI7"/>
<evidence type="ECO:0000313" key="4">
    <source>
        <dbReference type="EMBL" id="ORY15646.1"/>
    </source>
</evidence>
<evidence type="ECO:0000256" key="1">
    <source>
        <dbReference type="ARBA" id="ARBA00010048"/>
    </source>
</evidence>
<dbReference type="GO" id="GO:1990114">
    <property type="term" value="P:RNA polymerase II core complex assembly"/>
    <property type="evidence" value="ECO:0007669"/>
    <property type="project" value="TreeGrafter"/>
</dbReference>
<dbReference type="FunFam" id="1.10.287.370:FF:000004">
    <property type="entry name" value="Probable prefoldin subunit 5"/>
    <property type="match status" value="1"/>
</dbReference>
<dbReference type="OrthoDB" id="10267474at2759"/>
<dbReference type="GO" id="GO:0005737">
    <property type="term" value="C:cytoplasm"/>
    <property type="evidence" value="ECO:0007669"/>
    <property type="project" value="TreeGrafter"/>
</dbReference>
<proteinExistence type="inferred from homology"/>
<dbReference type="InterPro" id="IPR004127">
    <property type="entry name" value="Prefoldin_subunit_alpha"/>
</dbReference>
<organism evidence="4 5">
    <name type="scientific">Rhizoclosmatium globosum</name>
    <dbReference type="NCBI Taxonomy" id="329046"/>
    <lineage>
        <taxon>Eukaryota</taxon>
        <taxon>Fungi</taxon>
        <taxon>Fungi incertae sedis</taxon>
        <taxon>Chytridiomycota</taxon>
        <taxon>Chytridiomycota incertae sedis</taxon>
        <taxon>Chytridiomycetes</taxon>
        <taxon>Chytridiales</taxon>
        <taxon>Chytriomycetaceae</taxon>
        <taxon>Rhizoclosmatium</taxon>
    </lineage>
</organism>
<sequence>MASDGPINLADLPLQQLQAVKNQMDEEIQHLTQSYAQLKQAQVKFSDSIESLNNIDGRKDGKKNVLIPLTSSLYVPGTLADVSKVIVDIGTGYMIDKSIPDAKDFYKTKVTFLRENLDGLQETITQRENQYKGKRSLAWLRRRN</sequence>
<accession>A0A1Y1ZZI7</accession>
<dbReference type="GO" id="GO:0051082">
    <property type="term" value="F:unfolded protein binding"/>
    <property type="evidence" value="ECO:0007669"/>
    <property type="project" value="InterPro"/>
</dbReference>
<gene>
    <name evidence="4" type="ORF">BCR33DRAFT_709917</name>
</gene>
<dbReference type="PANTHER" id="PTHR12674:SF2">
    <property type="entry name" value="PREFOLDIN SUBUNIT 5"/>
    <property type="match status" value="1"/>
</dbReference>
<dbReference type="SUPFAM" id="SSF46579">
    <property type="entry name" value="Prefoldin"/>
    <property type="match status" value="1"/>
</dbReference>
<feature type="coiled-coil region" evidence="3">
    <location>
        <begin position="103"/>
        <end position="130"/>
    </location>
</feature>
<evidence type="ECO:0000256" key="3">
    <source>
        <dbReference type="SAM" id="Coils"/>
    </source>
</evidence>
<reference evidence="4 5" key="1">
    <citation type="submission" date="2016-07" db="EMBL/GenBank/DDBJ databases">
        <title>Pervasive Adenine N6-methylation of Active Genes in Fungi.</title>
        <authorList>
            <consortium name="DOE Joint Genome Institute"/>
            <person name="Mondo S.J."/>
            <person name="Dannebaum R.O."/>
            <person name="Kuo R.C."/>
            <person name="Labutti K."/>
            <person name="Haridas S."/>
            <person name="Kuo A."/>
            <person name="Salamov A."/>
            <person name="Ahrendt S.R."/>
            <person name="Lipzen A."/>
            <person name="Sullivan W."/>
            <person name="Andreopoulos W.B."/>
            <person name="Clum A."/>
            <person name="Lindquist E."/>
            <person name="Daum C."/>
            <person name="Ramamoorthy G.K."/>
            <person name="Gryganskyi A."/>
            <person name="Culley D."/>
            <person name="Magnuson J.K."/>
            <person name="James T.Y."/>
            <person name="O'Malley M.A."/>
            <person name="Stajich J.E."/>
            <person name="Spatafora J.W."/>
            <person name="Visel A."/>
            <person name="Grigoriev I.V."/>
        </authorList>
    </citation>
    <scope>NUCLEOTIDE SEQUENCE [LARGE SCALE GENOMIC DNA]</scope>
    <source>
        <strain evidence="4 5">JEL800</strain>
    </source>
</reference>
<evidence type="ECO:0000313" key="5">
    <source>
        <dbReference type="Proteomes" id="UP000193642"/>
    </source>
</evidence>
<dbReference type="GO" id="GO:0006457">
    <property type="term" value="P:protein folding"/>
    <property type="evidence" value="ECO:0007669"/>
    <property type="project" value="InterPro"/>
</dbReference>
<evidence type="ECO:0000256" key="2">
    <source>
        <dbReference type="ARBA" id="ARBA00023186"/>
    </source>
</evidence>
<dbReference type="GO" id="GO:1990115">
    <property type="term" value="P:RNA polymerase III assembly"/>
    <property type="evidence" value="ECO:0007669"/>
    <property type="project" value="TreeGrafter"/>
</dbReference>
<name>A0A1Y1ZZI7_9FUNG</name>
<comment type="caution">
    <text evidence="4">The sequence shown here is derived from an EMBL/GenBank/DDBJ whole genome shotgun (WGS) entry which is preliminary data.</text>
</comment>
<protein>
    <submittedName>
        <fullName evidence="4">Prefoldin alpha subunit</fullName>
    </submittedName>
</protein>
<keyword evidence="3" id="KW-0175">Coiled coil</keyword>
<keyword evidence="5" id="KW-1185">Reference proteome</keyword>
<dbReference type="Proteomes" id="UP000193642">
    <property type="component" value="Unassembled WGS sequence"/>
</dbReference>